<keyword evidence="5 7" id="KW-0560">Oxidoreductase</keyword>
<accession>J9G207</accession>
<dbReference type="PIRSF" id="PIRSF000194">
    <property type="entry name" value="DHFR"/>
    <property type="match status" value="1"/>
</dbReference>
<protein>
    <recommendedName>
        <fullName evidence="2">dihydrofolate reductase</fullName>
        <ecNumber evidence="2">1.5.1.3</ecNumber>
    </recommendedName>
</protein>
<name>J9G207_9ZZZZ</name>
<proteinExistence type="predicted"/>
<dbReference type="GO" id="GO:0005829">
    <property type="term" value="C:cytosol"/>
    <property type="evidence" value="ECO:0007669"/>
    <property type="project" value="TreeGrafter"/>
</dbReference>
<feature type="domain" description="DHFR" evidence="6">
    <location>
        <begin position="2"/>
        <end position="162"/>
    </location>
</feature>
<evidence type="ECO:0000259" key="6">
    <source>
        <dbReference type="PROSITE" id="PS51330"/>
    </source>
</evidence>
<dbReference type="GO" id="GO:0046452">
    <property type="term" value="P:dihydrofolate metabolic process"/>
    <property type="evidence" value="ECO:0007669"/>
    <property type="project" value="TreeGrafter"/>
</dbReference>
<dbReference type="GO" id="GO:0004146">
    <property type="term" value="F:dihydrofolate reductase activity"/>
    <property type="evidence" value="ECO:0007669"/>
    <property type="project" value="UniProtKB-EC"/>
</dbReference>
<sequence length="163" mass="18360">MTLYLICALTEDRAIGNQGQLLYYLPADLRHFKQLTTGHTVLMGRKTFESLPKGALPNRRNLVVSRQTNYAAPGIEVFHSVEEALQACGPDEQVYSIGGESIYAATLPLADRLCLTHIAAVANEADTYFPPFDVNEWEEVSREHHEPDEKNSLAYDFVDYVRK</sequence>
<comment type="pathway">
    <text evidence="1">Cofactor biosynthesis; tetrahydrofolate biosynthesis; 5,6,7,8-tetrahydrofolate from 7,8-dihydrofolate: step 1/1.</text>
</comment>
<evidence type="ECO:0000256" key="1">
    <source>
        <dbReference type="ARBA" id="ARBA00004903"/>
    </source>
</evidence>
<dbReference type="PRINTS" id="PR00070">
    <property type="entry name" value="DHFR"/>
</dbReference>
<dbReference type="Pfam" id="PF00186">
    <property type="entry name" value="DHFR_1"/>
    <property type="match status" value="1"/>
</dbReference>
<reference evidence="7" key="1">
    <citation type="journal article" date="2012" name="PLoS ONE">
        <title>Gene sets for utilization of primary and secondary nutrition supplies in the distal gut of endangered iberian lynx.</title>
        <authorList>
            <person name="Alcaide M."/>
            <person name="Messina E."/>
            <person name="Richter M."/>
            <person name="Bargiela R."/>
            <person name="Peplies J."/>
            <person name="Huws S.A."/>
            <person name="Newbold C.J."/>
            <person name="Golyshin P.N."/>
            <person name="Simon M.A."/>
            <person name="Lopez G."/>
            <person name="Yakimov M.M."/>
            <person name="Ferrer M."/>
        </authorList>
    </citation>
    <scope>NUCLEOTIDE SEQUENCE</scope>
</reference>
<dbReference type="GO" id="GO:0046655">
    <property type="term" value="P:folic acid metabolic process"/>
    <property type="evidence" value="ECO:0007669"/>
    <property type="project" value="TreeGrafter"/>
</dbReference>
<dbReference type="EC" id="1.5.1.3" evidence="2"/>
<evidence type="ECO:0000256" key="3">
    <source>
        <dbReference type="ARBA" id="ARBA00022563"/>
    </source>
</evidence>
<dbReference type="PROSITE" id="PS51330">
    <property type="entry name" value="DHFR_2"/>
    <property type="match status" value="1"/>
</dbReference>
<dbReference type="GO" id="GO:0050661">
    <property type="term" value="F:NADP binding"/>
    <property type="evidence" value="ECO:0007669"/>
    <property type="project" value="InterPro"/>
</dbReference>
<keyword evidence="3" id="KW-0554">One-carbon metabolism</keyword>
<dbReference type="AlphaFoldDB" id="J9G207"/>
<comment type="caution">
    <text evidence="7">The sequence shown here is derived from an EMBL/GenBank/DDBJ whole genome shotgun (WGS) entry which is preliminary data.</text>
</comment>
<gene>
    <name evidence="7" type="ORF">EVA_10644</name>
</gene>
<dbReference type="InterPro" id="IPR012259">
    <property type="entry name" value="DHFR"/>
</dbReference>
<evidence type="ECO:0000256" key="5">
    <source>
        <dbReference type="ARBA" id="ARBA00023002"/>
    </source>
</evidence>
<dbReference type="GO" id="GO:0043168">
    <property type="term" value="F:anion binding"/>
    <property type="evidence" value="ECO:0007669"/>
    <property type="project" value="UniProtKB-ARBA"/>
</dbReference>
<evidence type="ECO:0000256" key="2">
    <source>
        <dbReference type="ARBA" id="ARBA00012856"/>
    </source>
</evidence>
<dbReference type="CDD" id="cd00209">
    <property type="entry name" value="DHFR"/>
    <property type="match status" value="1"/>
</dbReference>
<dbReference type="GO" id="GO:0046654">
    <property type="term" value="P:tetrahydrofolate biosynthetic process"/>
    <property type="evidence" value="ECO:0007669"/>
    <property type="project" value="InterPro"/>
</dbReference>
<dbReference type="EMBL" id="AMCI01003031">
    <property type="protein sequence ID" value="EJX01252.1"/>
    <property type="molecule type" value="Genomic_DNA"/>
</dbReference>
<dbReference type="PANTHER" id="PTHR48069:SF3">
    <property type="entry name" value="DIHYDROFOLATE REDUCTASE"/>
    <property type="match status" value="1"/>
</dbReference>
<organism evidence="7">
    <name type="scientific">gut metagenome</name>
    <dbReference type="NCBI Taxonomy" id="749906"/>
    <lineage>
        <taxon>unclassified sequences</taxon>
        <taxon>metagenomes</taxon>
        <taxon>organismal metagenomes</taxon>
    </lineage>
</organism>
<dbReference type="InterPro" id="IPR001796">
    <property type="entry name" value="DHFR_dom"/>
</dbReference>
<evidence type="ECO:0000256" key="4">
    <source>
        <dbReference type="ARBA" id="ARBA00022857"/>
    </source>
</evidence>
<dbReference type="InterPro" id="IPR024072">
    <property type="entry name" value="DHFR-like_dom_sf"/>
</dbReference>
<dbReference type="FunFam" id="3.40.430.10:FF:000001">
    <property type="entry name" value="Dihydrofolate reductase"/>
    <property type="match status" value="1"/>
</dbReference>
<evidence type="ECO:0000313" key="7">
    <source>
        <dbReference type="EMBL" id="EJX01252.1"/>
    </source>
</evidence>
<keyword evidence="4" id="KW-0521">NADP</keyword>
<dbReference type="PANTHER" id="PTHR48069">
    <property type="entry name" value="DIHYDROFOLATE REDUCTASE"/>
    <property type="match status" value="1"/>
</dbReference>
<dbReference type="GO" id="GO:0006730">
    <property type="term" value="P:one-carbon metabolic process"/>
    <property type="evidence" value="ECO:0007669"/>
    <property type="project" value="UniProtKB-KW"/>
</dbReference>
<dbReference type="SUPFAM" id="SSF53597">
    <property type="entry name" value="Dihydrofolate reductase-like"/>
    <property type="match status" value="1"/>
</dbReference>
<dbReference type="Gene3D" id="3.40.430.10">
    <property type="entry name" value="Dihydrofolate Reductase, subunit A"/>
    <property type="match status" value="1"/>
</dbReference>